<evidence type="ECO:0000313" key="7">
    <source>
        <dbReference type="EMBL" id="TFZ05005.1"/>
    </source>
</evidence>
<keyword evidence="2" id="KW-0479">Metal-binding</keyword>
<keyword evidence="4" id="KW-0186">Copper</keyword>
<evidence type="ECO:0000256" key="4">
    <source>
        <dbReference type="ARBA" id="ARBA00023008"/>
    </source>
</evidence>
<feature type="signal peptide" evidence="5">
    <location>
        <begin position="1"/>
        <end position="23"/>
    </location>
</feature>
<keyword evidence="8" id="KW-1185">Reference proteome</keyword>
<dbReference type="AlphaFoldDB" id="A0A4Z0C490"/>
<dbReference type="CDD" id="cd04211">
    <property type="entry name" value="Cupredoxin_like_2"/>
    <property type="match status" value="1"/>
</dbReference>
<dbReference type="InterPro" id="IPR050845">
    <property type="entry name" value="Cu-binding_ET"/>
</dbReference>
<feature type="chain" id="PRO_5021224211" description="Blue (type 1) copper domain-containing protein" evidence="5">
    <location>
        <begin position="24"/>
        <end position="171"/>
    </location>
</feature>
<dbReference type="InterPro" id="IPR000923">
    <property type="entry name" value="BlueCu_1"/>
</dbReference>
<evidence type="ECO:0000256" key="2">
    <source>
        <dbReference type="ARBA" id="ARBA00022723"/>
    </source>
</evidence>
<name>A0A4Z0C490_9BURK</name>
<dbReference type="GO" id="GO:0042597">
    <property type="term" value="C:periplasmic space"/>
    <property type="evidence" value="ECO:0007669"/>
    <property type="project" value="UniProtKB-SubCell"/>
</dbReference>
<evidence type="ECO:0000259" key="6">
    <source>
        <dbReference type="Pfam" id="PF00127"/>
    </source>
</evidence>
<dbReference type="PANTHER" id="PTHR38439">
    <property type="entry name" value="AURACYANIN-B"/>
    <property type="match status" value="1"/>
</dbReference>
<dbReference type="PANTHER" id="PTHR38439:SF3">
    <property type="entry name" value="COPPER-RESISTANT CUPROPROTEIN COPI"/>
    <property type="match status" value="1"/>
</dbReference>
<evidence type="ECO:0000256" key="1">
    <source>
        <dbReference type="ARBA" id="ARBA00004418"/>
    </source>
</evidence>
<dbReference type="PROSITE" id="PS00079">
    <property type="entry name" value="MULTICOPPER_OXIDASE1"/>
    <property type="match status" value="1"/>
</dbReference>
<keyword evidence="3" id="KW-0574">Periplasm</keyword>
<accession>A0A4Z0C490</accession>
<dbReference type="SUPFAM" id="SSF49503">
    <property type="entry name" value="Cupredoxins"/>
    <property type="match status" value="1"/>
</dbReference>
<gene>
    <name evidence="7" type="ORF">EZ242_04460</name>
</gene>
<comment type="subcellular location">
    <subcellularLocation>
        <location evidence="1">Periplasm</location>
    </subcellularLocation>
</comment>
<organism evidence="7 8">
    <name type="scientific">Ramlibacter rhizophilus</name>
    <dbReference type="NCBI Taxonomy" id="1781167"/>
    <lineage>
        <taxon>Bacteria</taxon>
        <taxon>Pseudomonadati</taxon>
        <taxon>Pseudomonadota</taxon>
        <taxon>Betaproteobacteria</taxon>
        <taxon>Burkholderiales</taxon>
        <taxon>Comamonadaceae</taxon>
        <taxon>Ramlibacter</taxon>
    </lineage>
</organism>
<keyword evidence="5" id="KW-0732">Signal</keyword>
<comment type="caution">
    <text evidence="7">The sequence shown here is derived from an EMBL/GenBank/DDBJ whole genome shotgun (WGS) entry which is preliminary data.</text>
</comment>
<dbReference type="Proteomes" id="UP000297564">
    <property type="component" value="Unassembled WGS sequence"/>
</dbReference>
<dbReference type="InterPro" id="IPR033138">
    <property type="entry name" value="Cu_oxidase_CS"/>
</dbReference>
<evidence type="ECO:0000256" key="3">
    <source>
        <dbReference type="ARBA" id="ARBA00022764"/>
    </source>
</evidence>
<dbReference type="Pfam" id="PF00127">
    <property type="entry name" value="Copper-bind"/>
    <property type="match status" value="1"/>
</dbReference>
<evidence type="ECO:0000313" key="8">
    <source>
        <dbReference type="Proteomes" id="UP000297564"/>
    </source>
</evidence>
<dbReference type="RefSeq" id="WP_135283888.1">
    <property type="nucleotide sequence ID" value="NZ_SMLL01000001.1"/>
</dbReference>
<reference evidence="7 8" key="1">
    <citation type="submission" date="2019-03" db="EMBL/GenBank/DDBJ databases">
        <title>Ramlibacter rhizophilus CCTCC AB2015357, whole genome shotgun sequence.</title>
        <authorList>
            <person name="Zhang X."/>
            <person name="Feng G."/>
            <person name="Zhu H."/>
        </authorList>
    </citation>
    <scope>NUCLEOTIDE SEQUENCE [LARGE SCALE GENOMIC DNA]</scope>
    <source>
        <strain evidence="7 8">CCTCC AB2015357</strain>
    </source>
</reference>
<proteinExistence type="predicted"/>
<dbReference type="InterPro" id="IPR008972">
    <property type="entry name" value="Cupredoxin"/>
</dbReference>
<dbReference type="GO" id="GO:0005507">
    <property type="term" value="F:copper ion binding"/>
    <property type="evidence" value="ECO:0007669"/>
    <property type="project" value="InterPro"/>
</dbReference>
<evidence type="ECO:0000256" key="5">
    <source>
        <dbReference type="SAM" id="SignalP"/>
    </source>
</evidence>
<sequence>MTLQRHFLAAALAALALAAHAHAPGAATGKHSSAAMQPAEQQPWGIAGEARAARRTIDIDMRDSMRFSPAHIEVREGETVRLRVKNAGKAMHELVIGTRAALDEHAALMKKHRGMEHDEPHMAHVAPDRTGELVWNFNRPGDFHFACLIPGHYDAGMTGTIRVVPTQGAKQ</sequence>
<dbReference type="Gene3D" id="2.60.40.420">
    <property type="entry name" value="Cupredoxins - blue copper proteins"/>
    <property type="match status" value="1"/>
</dbReference>
<dbReference type="EMBL" id="SMLL01000001">
    <property type="protein sequence ID" value="TFZ05005.1"/>
    <property type="molecule type" value="Genomic_DNA"/>
</dbReference>
<protein>
    <recommendedName>
        <fullName evidence="6">Blue (type 1) copper domain-containing protein</fullName>
    </recommendedName>
</protein>
<dbReference type="OrthoDB" id="9816061at2"/>
<dbReference type="GO" id="GO:0009055">
    <property type="term" value="F:electron transfer activity"/>
    <property type="evidence" value="ECO:0007669"/>
    <property type="project" value="InterPro"/>
</dbReference>
<feature type="domain" description="Blue (type 1) copper" evidence="6">
    <location>
        <begin position="58"/>
        <end position="163"/>
    </location>
</feature>